<comment type="caution">
    <text evidence="2">The sequence shown here is derived from an EMBL/GenBank/DDBJ whole genome shotgun (WGS) entry which is preliminary data.</text>
</comment>
<name>A0A3D9VA66_THECX</name>
<keyword evidence="1" id="KW-0472">Membrane</keyword>
<dbReference type="InterPro" id="IPR006938">
    <property type="entry name" value="DUF624"/>
</dbReference>
<protein>
    <submittedName>
        <fullName evidence="2">Putative membrane protein YesL</fullName>
    </submittedName>
</protein>
<gene>
    <name evidence="2" type="ORF">DFJ64_1287</name>
</gene>
<feature type="transmembrane region" description="Helical" evidence="1">
    <location>
        <begin position="102"/>
        <end position="123"/>
    </location>
</feature>
<sequence length="205" mass="21890">MTILTRLTDALLAVVFAGLLWTLASIPLVTAGPACAGLCAVMTAWDEDGPPRVWSTFWSGFGRNFRQGVWFSLLTAVAAALLSIDVLYAFRAEDAPLRVPVLTVALLGILAVSGTLVYLYPLLVRYPGPWRRTLRNAALFAAAHPLTSLAGLLLTLAAAVGVLMVPVSLPLAAGLVGWVICRLTGRVFDRFEARQASLQRAETSA</sequence>
<feature type="transmembrane region" description="Helical" evidence="1">
    <location>
        <begin position="69"/>
        <end position="90"/>
    </location>
</feature>
<organism evidence="2 3">
    <name type="scientific">Thermasporomyces composti</name>
    <dbReference type="NCBI Taxonomy" id="696763"/>
    <lineage>
        <taxon>Bacteria</taxon>
        <taxon>Bacillati</taxon>
        <taxon>Actinomycetota</taxon>
        <taxon>Actinomycetes</taxon>
        <taxon>Propionibacteriales</taxon>
        <taxon>Nocardioidaceae</taxon>
        <taxon>Thermasporomyces</taxon>
    </lineage>
</organism>
<dbReference type="AlphaFoldDB" id="A0A3D9VA66"/>
<evidence type="ECO:0000313" key="3">
    <source>
        <dbReference type="Proteomes" id="UP000256485"/>
    </source>
</evidence>
<evidence type="ECO:0000313" key="2">
    <source>
        <dbReference type="EMBL" id="REF35895.1"/>
    </source>
</evidence>
<dbReference type="RefSeq" id="WP_170152517.1">
    <property type="nucleotide sequence ID" value="NZ_QTUC01000001.1"/>
</dbReference>
<accession>A0A3D9VA66</accession>
<keyword evidence="1" id="KW-1133">Transmembrane helix</keyword>
<feature type="transmembrane region" description="Helical" evidence="1">
    <location>
        <begin position="149"/>
        <end position="181"/>
    </location>
</feature>
<dbReference type="EMBL" id="QTUC01000001">
    <property type="protein sequence ID" value="REF35895.1"/>
    <property type="molecule type" value="Genomic_DNA"/>
</dbReference>
<reference evidence="2 3" key="1">
    <citation type="submission" date="2018-08" db="EMBL/GenBank/DDBJ databases">
        <title>Sequencing the genomes of 1000 actinobacteria strains.</title>
        <authorList>
            <person name="Klenk H.-P."/>
        </authorList>
    </citation>
    <scope>NUCLEOTIDE SEQUENCE [LARGE SCALE GENOMIC DNA]</scope>
    <source>
        <strain evidence="2 3">DSM 22891</strain>
    </source>
</reference>
<evidence type="ECO:0000256" key="1">
    <source>
        <dbReference type="SAM" id="Phobius"/>
    </source>
</evidence>
<dbReference type="Proteomes" id="UP000256485">
    <property type="component" value="Unassembled WGS sequence"/>
</dbReference>
<proteinExistence type="predicted"/>
<keyword evidence="1" id="KW-0812">Transmembrane</keyword>
<dbReference type="Pfam" id="PF04854">
    <property type="entry name" value="DUF624"/>
    <property type="match status" value="1"/>
</dbReference>
<keyword evidence="3" id="KW-1185">Reference proteome</keyword>